<dbReference type="AlphaFoldDB" id="F4S9G8"/>
<evidence type="ECO:0000256" key="1">
    <source>
        <dbReference type="SAM" id="SignalP"/>
    </source>
</evidence>
<dbReference type="HOGENOM" id="CLU_1740947_0_0_1"/>
<dbReference type="Proteomes" id="UP000001072">
    <property type="component" value="Unassembled WGS sequence"/>
</dbReference>
<proteinExistence type="predicted"/>
<evidence type="ECO:0000313" key="2">
    <source>
        <dbReference type="EMBL" id="EGF98732.1"/>
    </source>
</evidence>
<gene>
    <name evidence="2" type="ORF">MELLADRAFT_123898</name>
</gene>
<dbReference type="GeneID" id="18926521"/>
<dbReference type="VEuPathDB" id="FungiDB:MELLADRAFT_123898"/>
<dbReference type="EMBL" id="GL883170">
    <property type="protein sequence ID" value="EGF98732.1"/>
    <property type="molecule type" value="Genomic_DNA"/>
</dbReference>
<feature type="chain" id="PRO_5003315970" evidence="1">
    <location>
        <begin position="24"/>
        <end position="141"/>
    </location>
</feature>
<reference evidence="3" key="1">
    <citation type="journal article" date="2011" name="Proc. Natl. Acad. Sci. U.S.A.">
        <title>Obligate biotrophy features unraveled by the genomic analysis of rust fungi.</title>
        <authorList>
            <person name="Duplessis S."/>
            <person name="Cuomo C.A."/>
            <person name="Lin Y.-C."/>
            <person name="Aerts A."/>
            <person name="Tisserant E."/>
            <person name="Veneault-Fourrey C."/>
            <person name="Joly D.L."/>
            <person name="Hacquard S."/>
            <person name="Amselem J."/>
            <person name="Cantarel B.L."/>
            <person name="Chiu R."/>
            <person name="Coutinho P.M."/>
            <person name="Feau N."/>
            <person name="Field M."/>
            <person name="Frey P."/>
            <person name="Gelhaye E."/>
            <person name="Goldberg J."/>
            <person name="Grabherr M.G."/>
            <person name="Kodira C.D."/>
            <person name="Kohler A."/>
            <person name="Kuees U."/>
            <person name="Lindquist E.A."/>
            <person name="Lucas S.M."/>
            <person name="Mago R."/>
            <person name="Mauceli E."/>
            <person name="Morin E."/>
            <person name="Murat C."/>
            <person name="Pangilinan J.L."/>
            <person name="Park R."/>
            <person name="Pearson M."/>
            <person name="Quesneville H."/>
            <person name="Rouhier N."/>
            <person name="Sakthikumar S."/>
            <person name="Salamov A.A."/>
            <person name="Schmutz J."/>
            <person name="Selles B."/>
            <person name="Shapiro H."/>
            <person name="Tanguay P."/>
            <person name="Tuskan G.A."/>
            <person name="Henrissat B."/>
            <person name="Van de Peer Y."/>
            <person name="Rouze P."/>
            <person name="Ellis J.G."/>
            <person name="Dodds P.N."/>
            <person name="Schein J.E."/>
            <person name="Zhong S."/>
            <person name="Hamelin R.C."/>
            <person name="Grigoriev I.V."/>
            <person name="Szabo L.J."/>
            <person name="Martin F."/>
        </authorList>
    </citation>
    <scope>NUCLEOTIDE SEQUENCE [LARGE SCALE GENOMIC DNA]</scope>
    <source>
        <strain evidence="3">98AG31 / pathotype 3-4-7</strain>
    </source>
</reference>
<name>F4S9G8_MELLP</name>
<dbReference type="RefSeq" id="XP_007418027.1">
    <property type="nucleotide sequence ID" value="XM_007417965.1"/>
</dbReference>
<dbReference type="InParanoid" id="F4S9G8"/>
<feature type="signal peptide" evidence="1">
    <location>
        <begin position="1"/>
        <end position="23"/>
    </location>
</feature>
<sequence length="141" mass="15292">MFCTQTNPIFFLALVFLLAGNLGSHIFADAIECNRVWELPSSANQNQNKCGTIDSDNIKHTYLCKVCKRGDGKSPSASGCIGPHPLTTNGSLDCDAGTDTNADSSPGRPYFCFKGNPAARDVYRCTARHLNQQCDQCTPQN</sequence>
<protein>
    <submittedName>
        <fullName evidence="2">Secreted protein</fullName>
    </submittedName>
</protein>
<accession>F4S9G8</accession>
<evidence type="ECO:0000313" key="3">
    <source>
        <dbReference type="Proteomes" id="UP000001072"/>
    </source>
</evidence>
<keyword evidence="3" id="KW-1185">Reference proteome</keyword>
<keyword evidence="1" id="KW-0732">Signal</keyword>
<organism evidence="3">
    <name type="scientific">Melampsora larici-populina (strain 98AG31 / pathotype 3-4-7)</name>
    <name type="common">Poplar leaf rust fungus</name>
    <dbReference type="NCBI Taxonomy" id="747676"/>
    <lineage>
        <taxon>Eukaryota</taxon>
        <taxon>Fungi</taxon>
        <taxon>Dikarya</taxon>
        <taxon>Basidiomycota</taxon>
        <taxon>Pucciniomycotina</taxon>
        <taxon>Pucciniomycetes</taxon>
        <taxon>Pucciniales</taxon>
        <taxon>Melampsoraceae</taxon>
        <taxon>Melampsora</taxon>
    </lineage>
</organism>
<dbReference type="KEGG" id="mlr:MELLADRAFT_123898"/>